<comment type="similarity">
    <text evidence="4">Belongs to the flavoredoxin family.</text>
</comment>
<evidence type="ECO:0000259" key="6">
    <source>
        <dbReference type="SMART" id="SM00903"/>
    </source>
</evidence>
<evidence type="ECO:0000256" key="2">
    <source>
        <dbReference type="ARBA" id="ARBA00022630"/>
    </source>
</evidence>
<keyword evidence="8" id="KW-1185">Reference proteome</keyword>
<dbReference type="SUPFAM" id="SSF50475">
    <property type="entry name" value="FMN-binding split barrel"/>
    <property type="match status" value="1"/>
</dbReference>
<dbReference type="InterPro" id="IPR002563">
    <property type="entry name" value="Flavin_Rdtase-like_dom"/>
</dbReference>
<dbReference type="PANTHER" id="PTHR33798">
    <property type="entry name" value="FLAVOPROTEIN OXYGENASE"/>
    <property type="match status" value="1"/>
</dbReference>
<dbReference type="Gene3D" id="2.30.110.10">
    <property type="entry name" value="Electron Transport, Fmn-binding Protein, Chain A"/>
    <property type="match status" value="1"/>
</dbReference>
<dbReference type="EMBL" id="MU155140">
    <property type="protein sequence ID" value="KAF9484821.1"/>
    <property type="molecule type" value="Genomic_DNA"/>
</dbReference>
<comment type="caution">
    <text evidence="7">The sequence shown here is derived from an EMBL/GenBank/DDBJ whole genome shotgun (WGS) entry which is preliminary data.</text>
</comment>
<dbReference type="AlphaFoldDB" id="A0A9P6CY42"/>
<proteinExistence type="inferred from homology"/>
<gene>
    <name evidence="7" type="ORF">BDN70DRAFT_928067</name>
</gene>
<dbReference type="SMART" id="SM00903">
    <property type="entry name" value="Flavin_Reduct"/>
    <property type="match status" value="1"/>
</dbReference>
<dbReference type="OrthoDB" id="298012at2759"/>
<organism evidence="7 8">
    <name type="scientific">Pholiota conissans</name>
    <dbReference type="NCBI Taxonomy" id="109636"/>
    <lineage>
        <taxon>Eukaryota</taxon>
        <taxon>Fungi</taxon>
        <taxon>Dikarya</taxon>
        <taxon>Basidiomycota</taxon>
        <taxon>Agaricomycotina</taxon>
        <taxon>Agaricomycetes</taxon>
        <taxon>Agaricomycetidae</taxon>
        <taxon>Agaricales</taxon>
        <taxon>Agaricineae</taxon>
        <taxon>Strophariaceae</taxon>
        <taxon>Pholiota</taxon>
    </lineage>
</organism>
<keyword evidence="2" id="KW-0285">Flavoprotein</keyword>
<comment type="cofactor">
    <cofactor evidence="1">
        <name>FMN</name>
        <dbReference type="ChEBI" id="CHEBI:58210"/>
    </cofactor>
</comment>
<dbReference type="PANTHER" id="PTHR33798:SF5">
    <property type="entry name" value="FLAVIN REDUCTASE LIKE DOMAIN-CONTAINING PROTEIN"/>
    <property type="match status" value="1"/>
</dbReference>
<accession>A0A9P6CY42</accession>
<dbReference type="GO" id="GO:0010181">
    <property type="term" value="F:FMN binding"/>
    <property type="evidence" value="ECO:0007669"/>
    <property type="project" value="InterPro"/>
</dbReference>
<name>A0A9P6CY42_9AGAR</name>
<dbReference type="Pfam" id="PF01613">
    <property type="entry name" value="Flavin_Reduct"/>
    <property type="match status" value="1"/>
</dbReference>
<sequence length="277" mass="30469">MAAPQRSSLPPFSPTTEFKFSKSPNSGWQYGQRIETTPDGQAWMEREEDGWTVIDTSKEDAKKIYNIMSSGIIPRPIGFVSSISEDGYENLAPFSWFNQACLDPPIITVACSNNSRPTKDTARNIKSTKGFTVNIISEPWIEQANMASIDTPYGVSEWPLTGLTKAPSIHVKAARVKESAFVLECELYQDVEIKHPKTDGVVSTLILGLVKYIHMRNDIIEPTKGTVDPGKLRAVGRLGGVTYSTVAGGFTIERPTWKDYGAQLGEDGTTRIDTSTS</sequence>
<reference evidence="7" key="1">
    <citation type="submission" date="2020-11" db="EMBL/GenBank/DDBJ databases">
        <authorList>
            <consortium name="DOE Joint Genome Institute"/>
            <person name="Ahrendt S."/>
            <person name="Riley R."/>
            <person name="Andreopoulos W."/>
            <person name="Labutti K."/>
            <person name="Pangilinan J."/>
            <person name="Ruiz-Duenas F.J."/>
            <person name="Barrasa J.M."/>
            <person name="Sanchez-Garcia M."/>
            <person name="Camarero S."/>
            <person name="Miyauchi S."/>
            <person name="Serrano A."/>
            <person name="Linde D."/>
            <person name="Babiker R."/>
            <person name="Drula E."/>
            <person name="Ayuso-Fernandez I."/>
            <person name="Pacheco R."/>
            <person name="Padilla G."/>
            <person name="Ferreira P."/>
            <person name="Barriuso J."/>
            <person name="Kellner H."/>
            <person name="Castanera R."/>
            <person name="Alfaro M."/>
            <person name="Ramirez L."/>
            <person name="Pisabarro A.G."/>
            <person name="Kuo A."/>
            <person name="Tritt A."/>
            <person name="Lipzen A."/>
            <person name="He G."/>
            <person name="Yan M."/>
            <person name="Ng V."/>
            <person name="Cullen D."/>
            <person name="Martin F."/>
            <person name="Rosso M.-N."/>
            <person name="Henrissat B."/>
            <person name="Hibbett D."/>
            <person name="Martinez A.T."/>
            <person name="Grigoriev I.V."/>
        </authorList>
    </citation>
    <scope>NUCLEOTIDE SEQUENCE</scope>
    <source>
        <strain evidence="7">CIRM-BRFM 674</strain>
    </source>
</reference>
<protein>
    <recommendedName>
        <fullName evidence="6">Flavin reductase like domain-containing protein</fullName>
    </recommendedName>
</protein>
<feature type="domain" description="Flavin reductase like" evidence="6">
    <location>
        <begin position="70"/>
        <end position="228"/>
    </location>
</feature>
<dbReference type="InterPro" id="IPR012349">
    <property type="entry name" value="Split_barrel_FMN-bd"/>
</dbReference>
<evidence type="ECO:0000256" key="3">
    <source>
        <dbReference type="ARBA" id="ARBA00022643"/>
    </source>
</evidence>
<feature type="region of interest" description="Disordered" evidence="5">
    <location>
        <begin position="1"/>
        <end position="32"/>
    </location>
</feature>
<evidence type="ECO:0000256" key="1">
    <source>
        <dbReference type="ARBA" id="ARBA00001917"/>
    </source>
</evidence>
<dbReference type="Proteomes" id="UP000807469">
    <property type="component" value="Unassembled WGS sequence"/>
</dbReference>
<keyword evidence="3" id="KW-0288">FMN</keyword>
<evidence type="ECO:0000313" key="7">
    <source>
        <dbReference type="EMBL" id="KAF9484821.1"/>
    </source>
</evidence>
<evidence type="ECO:0000256" key="4">
    <source>
        <dbReference type="ARBA" id="ARBA00038054"/>
    </source>
</evidence>
<evidence type="ECO:0000313" key="8">
    <source>
        <dbReference type="Proteomes" id="UP000807469"/>
    </source>
</evidence>
<evidence type="ECO:0000256" key="5">
    <source>
        <dbReference type="SAM" id="MobiDB-lite"/>
    </source>
</evidence>